<evidence type="ECO:0000313" key="3">
    <source>
        <dbReference type="EMBL" id="PUZ56383.1"/>
    </source>
</evidence>
<keyword evidence="2" id="KW-0732">Signal</keyword>
<feature type="region of interest" description="Disordered" evidence="1">
    <location>
        <begin position="55"/>
        <end position="183"/>
    </location>
</feature>
<accession>A0A2T7DLE2</accession>
<dbReference type="Gramene" id="PUZ56383">
    <property type="protein sequence ID" value="PUZ56383"/>
    <property type="gene ID" value="GQ55_5G293400"/>
</dbReference>
<feature type="compositionally biased region" description="Basic and acidic residues" evidence="1">
    <location>
        <begin position="417"/>
        <end position="428"/>
    </location>
</feature>
<reference evidence="3 4" key="1">
    <citation type="submission" date="2018-04" db="EMBL/GenBank/DDBJ databases">
        <title>WGS assembly of Panicum hallii var. hallii HAL2.</title>
        <authorList>
            <person name="Lovell J."/>
            <person name="Jenkins J."/>
            <person name="Lowry D."/>
            <person name="Mamidi S."/>
            <person name="Sreedasyam A."/>
            <person name="Weng X."/>
            <person name="Barry K."/>
            <person name="Bonette J."/>
            <person name="Campitelli B."/>
            <person name="Daum C."/>
            <person name="Gordon S."/>
            <person name="Gould B."/>
            <person name="Lipzen A."/>
            <person name="MacQueen A."/>
            <person name="Palacio-Mejia J."/>
            <person name="Plott C."/>
            <person name="Shakirov E."/>
            <person name="Shu S."/>
            <person name="Yoshinaga Y."/>
            <person name="Zane M."/>
            <person name="Rokhsar D."/>
            <person name="Grimwood J."/>
            <person name="Schmutz J."/>
            <person name="Juenger T."/>
        </authorList>
    </citation>
    <scope>NUCLEOTIDE SEQUENCE [LARGE SCALE GENOMIC DNA]</scope>
    <source>
        <strain evidence="4">cv. HAL2</strain>
    </source>
</reference>
<gene>
    <name evidence="3" type="ORF">GQ55_5G293400</name>
</gene>
<feature type="compositionally biased region" description="Basic and acidic residues" evidence="1">
    <location>
        <begin position="380"/>
        <end position="406"/>
    </location>
</feature>
<protein>
    <submittedName>
        <fullName evidence="3">Uncharacterized protein</fullName>
    </submittedName>
</protein>
<keyword evidence="4" id="KW-1185">Reference proteome</keyword>
<feature type="compositionally biased region" description="Basic residues" evidence="1">
    <location>
        <begin position="119"/>
        <end position="142"/>
    </location>
</feature>
<sequence>MKPLLLQSVVLPLPLSLLLIFFSSDHTPACNKARAALISSLSTMDSFFLFRTQTSAPRPPYLQRRPRPCPPQQGNARCRRQEANHRARERPPVHPRGARGSAAGGPRGRHAPSPSTSPTRRRSGRRGRQGRRRGGGGRRQPRGHPFSARRGPGADALAGQRGRAEHHGGQQRLRRLEKEERGTLGVGAAAAGEGLEDRAEHPNSAIALERRHVLARPVRRALQHRSDDDLEGGHLGDVVVDNLEGSRGHAALRAGDFGDLYPGEGGRHDAHLEGQLLAGALVLREAREASVALVGAPDEVADRGVAQARGVALRGKAREGGQRVVEAAVLHVEEDDEEAVDRRGPGVAQRLRPREVRGGDDVVERAVRPAGVGQVAELGGPERVRGVEEEGLRREQPAEARAREGEADVSGGGRAGGGEEKAGEGTRV</sequence>
<evidence type="ECO:0000313" key="4">
    <source>
        <dbReference type="Proteomes" id="UP000244336"/>
    </source>
</evidence>
<feature type="compositionally biased region" description="Basic and acidic residues" evidence="1">
    <location>
        <begin position="79"/>
        <end position="92"/>
    </location>
</feature>
<feature type="compositionally biased region" description="Basic and acidic residues" evidence="1">
    <location>
        <begin position="162"/>
        <end position="182"/>
    </location>
</feature>
<name>A0A2T7DLE2_9POAL</name>
<organism evidence="3 4">
    <name type="scientific">Panicum hallii var. hallii</name>
    <dbReference type="NCBI Taxonomy" id="1504633"/>
    <lineage>
        <taxon>Eukaryota</taxon>
        <taxon>Viridiplantae</taxon>
        <taxon>Streptophyta</taxon>
        <taxon>Embryophyta</taxon>
        <taxon>Tracheophyta</taxon>
        <taxon>Spermatophyta</taxon>
        <taxon>Magnoliopsida</taxon>
        <taxon>Liliopsida</taxon>
        <taxon>Poales</taxon>
        <taxon>Poaceae</taxon>
        <taxon>PACMAD clade</taxon>
        <taxon>Panicoideae</taxon>
        <taxon>Panicodae</taxon>
        <taxon>Paniceae</taxon>
        <taxon>Panicinae</taxon>
        <taxon>Panicum</taxon>
        <taxon>Panicum sect. Panicum</taxon>
    </lineage>
</organism>
<feature type="region of interest" description="Disordered" evidence="1">
    <location>
        <begin position="370"/>
        <end position="428"/>
    </location>
</feature>
<dbReference type="EMBL" id="CM009753">
    <property type="protein sequence ID" value="PUZ56383.1"/>
    <property type="molecule type" value="Genomic_DNA"/>
</dbReference>
<dbReference type="Proteomes" id="UP000244336">
    <property type="component" value="Chromosome 5"/>
</dbReference>
<evidence type="ECO:0000256" key="2">
    <source>
        <dbReference type="SAM" id="SignalP"/>
    </source>
</evidence>
<evidence type="ECO:0000256" key="1">
    <source>
        <dbReference type="SAM" id="MobiDB-lite"/>
    </source>
</evidence>
<feature type="signal peptide" evidence="2">
    <location>
        <begin position="1"/>
        <end position="29"/>
    </location>
</feature>
<dbReference type="AlphaFoldDB" id="A0A2T7DLE2"/>
<proteinExistence type="predicted"/>
<feature type="chain" id="PRO_5015773549" evidence="2">
    <location>
        <begin position="30"/>
        <end position="428"/>
    </location>
</feature>